<keyword evidence="7 8" id="KW-0472">Membrane</keyword>
<comment type="function">
    <text evidence="8">The phosphoenolpyruvate-dependent sugar phosphotransferase system (PTS), a major carbohydrate active -transport system, catalyzes the phosphorylation of incoming sugar substrates concomitant with their translocation across the cell membrane.</text>
</comment>
<evidence type="ECO:0000256" key="9">
    <source>
        <dbReference type="SAM" id="Phobius"/>
    </source>
</evidence>
<feature type="transmembrane region" description="Helical" evidence="9">
    <location>
        <begin position="178"/>
        <end position="198"/>
    </location>
</feature>
<evidence type="ECO:0000256" key="4">
    <source>
        <dbReference type="ARBA" id="ARBA00022597"/>
    </source>
</evidence>
<dbReference type="RefSeq" id="WP_057726860.1">
    <property type="nucleotide sequence ID" value="NZ_CP072197.1"/>
</dbReference>
<evidence type="ECO:0000256" key="8">
    <source>
        <dbReference type="PIRNR" id="PIRNR006351"/>
    </source>
</evidence>
<gene>
    <name evidence="11" type="ORF">F1C09_07040</name>
</gene>
<dbReference type="InterPro" id="IPR004501">
    <property type="entry name" value="PTS_EIIC_3"/>
</dbReference>
<comment type="caution">
    <text evidence="11">The sequence shown here is derived from an EMBL/GenBank/DDBJ whole genome shotgun (WGS) entry which is preliminary data.</text>
</comment>
<organism evidence="11 12">
    <name type="scientific">Lactobacillus crispatus</name>
    <dbReference type="NCBI Taxonomy" id="47770"/>
    <lineage>
        <taxon>Bacteria</taxon>
        <taxon>Bacillati</taxon>
        <taxon>Bacillota</taxon>
        <taxon>Bacilli</taxon>
        <taxon>Lactobacillales</taxon>
        <taxon>Lactobacillaceae</taxon>
        <taxon>Lactobacillus</taxon>
    </lineage>
</organism>
<feature type="transmembrane region" description="Helical" evidence="9">
    <location>
        <begin position="31"/>
        <end position="53"/>
    </location>
</feature>
<name>A0A5M9Z1D6_9LACO</name>
<keyword evidence="5 9" id="KW-0812">Transmembrane</keyword>
<feature type="transmembrane region" description="Helical" evidence="9">
    <location>
        <begin position="286"/>
        <end position="306"/>
    </location>
</feature>
<dbReference type="PANTHER" id="PTHR33989">
    <property type="match status" value="1"/>
</dbReference>
<reference evidence="11 12" key="1">
    <citation type="submission" date="2019-09" db="EMBL/GenBank/DDBJ databases">
        <title>Comparative analysis of L. crispatus genomes revealed niche specific adaptation to different host and body sites.</title>
        <authorList>
            <person name="Pan M."/>
            <person name="Hidalgo-Cantabrana C."/>
            <person name="Barrangou R."/>
        </authorList>
    </citation>
    <scope>NUCLEOTIDE SEQUENCE [LARGE SCALE GENOMIC DNA]</scope>
    <source>
        <strain evidence="11 12">NCK2488</strain>
    </source>
</reference>
<evidence type="ECO:0000256" key="5">
    <source>
        <dbReference type="ARBA" id="ARBA00022692"/>
    </source>
</evidence>
<dbReference type="InterPro" id="IPR004796">
    <property type="entry name" value="PTS_IIC_cello"/>
</dbReference>
<keyword evidence="2 8" id="KW-0813">Transport</keyword>
<dbReference type="NCBIfam" id="TIGR00410">
    <property type="entry name" value="lacE"/>
    <property type="match status" value="1"/>
</dbReference>
<evidence type="ECO:0000256" key="6">
    <source>
        <dbReference type="ARBA" id="ARBA00022989"/>
    </source>
</evidence>
<dbReference type="InterPro" id="IPR051088">
    <property type="entry name" value="PTS_Sugar-EIIC/EIIB"/>
</dbReference>
<dbReference type="PROSITE" id="PS51105">
    <property type="entry name" value="PTS_EIIC_TYPE_3"/>
    <property type="match status" value="1"/>
</dbReference>
<sequence length="428" mass="46259">MKGLMDFLQNKLAPVGEKISKQRHLKALREGFMLAMPLVLVGSIFLLLASFPIPAYTTWLTKTGIGPMLTRLANNSFGLIALLTTFGVAYRLAESYKVEGLPAGALAVASMLLVTPPLISKTGATTAQGVPYSALGGQGLFTAIVVGYITAEIYRWFIQKNFVIKMPESVPKVVGQSFMALTPGAVILIFFELINIVLTQVHIVSLNSLLAVVIGLPLGLIADSIGGTFLAIFLNSLFWFCGVNGGQVVNTVMQPIWLQFTDANRVALQHGAAVLPHIITQPFIDLFVYMGGGGATIGLAICLMFFSKSKEYKTLGKVSGIPALFNINTAILFSFPTVLNPIMLIPFIINPMINALVTYLAMLWHWIPYTTGVMLPWTTPPIIGGFLATGGSWSAAVFQLVLVIISVLIYYPFFKAADNAHLKAEQAK</sequence>
<comment type="subcellular location">
    <subcellularLocation>
        <location evidence="1">Cell membrane</location>
        <topology evidence="1">Multi-pass membrane protein</topology>
    </subcellularLocation>
</comment>
<proteinExistence type="predicted"/>
<evidence type="ECO:0000313" key="12">
    <source>
        <dbReference type="Proteomes" id="UP000324504"/>
    </source>
</evidence>
<dbReference type="AlphaFoldDB" id="A0A5M9Z1D6"/>
<evidence type="ECO:0000259" key="10">
    <source>
        <dbReference type="PROSITE" id="PS51105"/>
    </source>
</evidence>
<keyword evidence="6 9" id="KW-1133">Transmembrane helix</keyword>
<evidence type="ECO:0000256" key="3">
    <source>
        <dbReference type="ARBA" id="ARBA00022475"/>
    </source>
</evidence>
<keyword evidence="4 8" id="KW-0762">Sugar transport</keyword>
<evidence type="ECO:0000256" key="1">
    <source>
        <dbReference type="ARBA" id="ARBA00004651"/>
    </source>
</evidence>
<dbReference type="GO" id="GO:1901264">
    <property type="term" value="P:carbohydrate derivative transport"/>
    <property type="evidence" value="ECO:0007669"/>
    <property type="project" value="TreeGrafter"/>
</dbReference>
<feature type="transmembrane region" description="Helical" evidence="9">
    <location>
        <begin position="73"/>
        <end position="93"/>
    </location>
</feature>
<dbReference type="PANTHER" id="PTHR33989:SF4">
    <property type="entry name" value="PTS SYSTEM N,N'-DIACETYLCHITOBIOSE-SPECIFIC EIIC COMPONENT"/>
    <property type="match status" value="1"/>
</dbReference>
<dbReference type="PIRSF" id="PIRSF006351">
    <property type="entry name" value="PTS_EIIC-Cellobiose"/>
    <property type="match status" value="1"/>
</dbReference>
<dbReference type="EMBL" id="VUAV01000039">
    <property type="protein sequence ID" value="KAA8812274.1"/>
    <property type="molecule type" value="Genomic_DNA"/>
</dbReference>
<keyword evidence="3 8" id="KW-1003">Cell membrane</keyword>
<feature type="transmembrane region" description="Helical" evidence="9">
    <location>
        <begin position="204"/>
        <end position="222"/>
    </location>
</feature>
<evidence type="ECO:0000256" key="7">
    <source>
        <dbReference type="ARBA" id="ARBA00023136"/>
    </source>
</evidence>
<protein>
    <recommendedName>
        <fullName evidence="8">Permease IIC component</fullName>
    </recommendedName>
</protein>
<dbReference type="Proteomes" id="UP000324504">
    <property type="component" value="Unassembled WGS sequence"/>
</dbReference>
<dbReference type="GO" id="GO:0009401">
    <property type="term" value="P:phosphoenolpyruvate-dependent sugar phosphotransferase system"/>
    <property type="evidence" value="ECO:0007669"/>
    <property type="project" value="InterPro"/>
</dbReference>
<evidence type="ECO:0000256" key="2">
    <source>
        <dbReference type="ARBA" id="ARBA00022448"/>
    </source>
</evidence>
<accession>A0A5M9Z1D6</accession>
<feature type="domain" description="PTS EIIC type-3" evidence="10">
    <location>
        <begin position="8"/>
        <end position="413"/>
    </location>
</feature>
<dbReference type="InterPro" id="IPR003352">
    <property type="entry name" value="PTS_EIIC"/>
</dbReference>
<feature type="transmembrane region" description="Helical" evidence="9">
    <location>
        <begin position="100"/>
        <end position="119"/>
    </location>
</feature>
<feature type="transmembrane region" description="Helical" evidence="9">
    <location>
        <begin position="139"/>
        <end position="157"/>
    </location>
</feature>
<dbReference type="GO" id="GO:0008982">
    <property type="term" value="F:protein-N(PI)-phosphohistidine-sugar phosphotransferase activity"/>
    <property type="evidence" value="ECO:0007669"/>
    <property type="project" value="UniProtKB-UniRule"/>
</dbReference>
<dbReference type="GO" id="GO:0005886">
    <property type="term" value="C:plasma membrane"/>
    <property type="evidence" value="ECO:0007669"/>
    <property type="project" value="UniProtKB-SubCell"/>
</dbReference>
<evidence type="ECO:0000313" key="11">
    <source>
        <dbReference type="EMBL" id="KAA8812274.1"/>
    </source>
</evidence>
<dbReference type="Pfam" id="PF02378">
    <property type="entry name" value="PTS_EIIC"/>
    <property type="match status" value="1"/>
</dbReference>
<feature type="transmembrane region" description="Helical" evidence="9">
    <location>
        <begin position="393"/>
        <end position="413"/>
    </location>
</feature>